<evidence type="ECO:0000313" key="4">
    <source>
        <dbReference type="Proteomes" id="UP001440984"/>
    </source>
</evidence>
<protein>
    <submittedName>
        <fullName evidence="3">Amino acid adenylation domain-containing protein</fullName>
    </submittedName>
</protein>
<dbReference type="PROSITE" id="PS00455">
    <property type="entry name" value="AMP_BINDING"/>
    <property type="match status" value="1"/>
</dbReference>
<comment type="caution">
    <text evidence="3">The sequence shown here is derived from an EMBL/GenBank/DDBJ whole genome shotgun (WGS) entry which is preliminary data.</text>
</comment>
<feature type="domain" description="AMP-dependent synthetase/ligase" evidence="1">
    <location>
        <begin position="46"/>
        <end position="391"/>
    </location>
</feature>
<dbReference type="SUPFAM" id="SSF56801">
    <property type="entry name" value="Acetyl-CoA synthetase-like"/>
    <property type="match status" value="1"/>
</dbReference>
<dbReference type="RefSeq" id="WP_348955675.1">
    <property type="nucleotide sequence ID" value="NZ_JBDZYD010000016.1"/>
</dbReference>
<dbReference type="Gene3D" id="3.40.50.980">
    <property type="match status" value="2"/>
</dbReference>
<feature type="domain" description="AMP-binding enzyme C-terminal" evidence="2">
    <location>
        <begin position="454"/>
        <end position="522"/>
    </location>
</feature>
<dbReference type="Gene3D" id="3.30.300.30">
    <property type="match status" value="1"/>
</dbReference>
<dbReference type="InterPro" id="IPR045851">
    <property type="entry name" value="AMP-bd_C_sf"/>
</dbReference>
<dbReference type="Proteomes" id="UP001440984">
    <property type="component" value="Unassembled WGS sequence"/>
</dbReference>
<dbReference type="InterPro" id="IPR020845">
    <property type="entry name" value="AMP-binding_CS"/>
</dbReference>
<evidence type="ECO:0000259" key="1">
    <source>
        <dbReference type="Pfam" id="PF00501"/>
    </source>
</evidence>
<accession>A0ABV0LTA0</accession>
<evidence type="ECO:0000313" key="3">
    <source>
        <dbReference type="EMBL" id="MEQ0564607.1"/>
    </source>
</evidence>
<dbReference type="PANTHER" id="PTHR45527:SF1">
    <property type="entry name" value="FATTY ACID SYNTHASE"/>
    <property type="match status" value="1"/>
</dbReference>
<dbReference type="Gene3D" id="2.30.38.10">
    <property type="entry name" value="Luciferase, Domain 3"/>
    <property type="match status" value="1"/>
</dbReference>
<dbReference type="NCBIfam" id="TIGR01733">
    <property type="entry name" value="AA-adenyl-dom"/>
    <property type="match status" value="1"/>
</dbReference>
<gene>
    <name evidence="3" type="ORF">ABJI51_36500</name>
</gene>
<dbReference type="EMBL" id="JBDZYD010000016">
    <property type="protein sequence ID" value="MEQ0564607.1"/>
    <property type="molecule type" value="Genomic_DNA"/>
</dbReference>
<name>A0ABV0LTA0_9PSEU</name>
<keyword evidence="4" id="KW-1185">Reference proteome</keyword>
<dbReference type="InterPro" id="IPR010071">
    <property type="entry name" value="AA_adenyl_dom"/>
</dbReference>
<dbReference type="Pfam" id="PF00501">
    <property type="entry name" value="AMP-binding"/>
    <property type="match status" value="1"/>
</dbReference>
<organism evidence="3 4">
    <name type="scientific">Amycolatopsis melonis</name>
    <dbReference type="NCBI Taxonomy" id="3156488"/>
    <lineage>
        <taxon>Bacteria</taxon>
        <taxon>Bacillati</taxon>
        <taxon>Actinomycetota</taxon>
        <taxon>Actinomycetes</taxon>
        <taxon>Pseudonocardiales</taxon>
        <taxon>Pseudonocardiaceae</taxon>
        <taxon>Amycolatopsis</taxon>
    </lineage>
</organism>
<proteinExistence type="predicted"/>
<evidence type="ECO:0000259" key="2">
    <source>
        <dbReference type="Pfam" id="PF13193"/>
    </source>
</evidence>
<dbReference type="InterPro" id="IPR025110">
    <property type="entry name" value="AMP-bd_C"/>
</dbReference>
<sequence length="542" mass="57700">MTVPDTTVPDAPVRAVTCSAAALAAHRLINGTARPYPRDANVPERFEFWAARRPDAPAIVQGEQVLTYRELDRRANGLAHRLRAEGVAAGVTVAVCIPRSPEMLVALLGILKAGGTYVPLDPAWPDERLRTVVADGGCLLVLGPGGPDLAARSPGARVLAVGPDTTPGRDTGPGYPVDPTGIACINFTSGSTGRPKGVPIFHRGIVRLVHAASYGTLDEHSRVLQVTPVTFDIATWEIWGALLNGGTSVLYPAEFPRLSKIGEVIKHGGVNILLLTTALFNSIVDEAPEALETVTTITTGGEAHSPRHMAKAVRTYGPGRVVNLYGPTECTCIATSYPVDEPPDPDTPLPIGRPIQNTRVYVLAGDADRLCAPGETGELCLAGDGLAAGYLGMPELTAKTFVHREIDGVPERLYRSGDRGRLLPGGDLVFEGRWDDQVKVNGFRIELGEITHHLSTHPQVKRSYVTVRDNRGDKSLVAFVVPSATGASAERLREHLAAQLPRYMVPAQIHLCDTFPLTPNGKIDGRALLAAFAPSATSGVFS</sequence>
<dbReference type="InterPro" id="IPR000873">
    <property type="entry name" value="AMP-dep_synth/lig_dom"/>
</dbReference>
<dbReference type="CDD" id="cd12117">
    <property type="entry name" value="A_NRPS_Srf_like"/>
    <property type="match status" value="1"/>
</dbReference>
<dbReference type="Pfam" id="PF13193">
    <property type="entry name" value="AMP-binding_C"/>
    <property type="match status" value="1"/>
</dbReference>
<dbReference type="PANTHER" id="PTHR45527">
    <property type="entry name" value="NONRIBOSOMAL PEPTIDE SYNTHETASE"/>
    <property type="match status" value="1"/>
</dbReference>
<reference evidence="3 4" key="1">
    <citation type="submission" date="2024-05" db="EMBL/GenBank/DDBJ databases">
        <authorList>
            <person name="Zhao H."/>
            <person name="Xu Y."/>
            <person name="Lin S."/>
            <person name="Spain J.C."/>
            <person name="Zhou N.-Y."/>
        </authorList>
    </citation>
    <scope>NUCLEOTIDE SEQUENCE [LARGE SCALE GENOMIC DNA]</scope>
    <source>
        <strain evidence="3 4">NEAU-NG30</strain>
    </source>
</reference>